<dbReference type="AlphaFoldDB" id="A0A0V8RVB9"/>
<dbReference type="InterPro" id="IPR006222">
    <property type="entry name" value="GCVT_N"/>
</dbReference>
<dbReference type="NCBIfam" id="TIGR00528">
    <property type="entry name" value="gcvT"/>
    <property type="match status" value="1"/>
</dbReference>
<sequence>MAGLRRIPLYDVHKSLGAQFGEFAGWEAPINYTSVIEEHVAVRTSVGFFDLSHMGRLLLSGPDAIRVLDRLVPRDISSEEGMMVGPTAFLNERAGFRDDVMTYNLGSEGWLIVPNAANIEKIYAWLEGWIGRLNAQARVEDHTMDWVLFAIQGPKAAELMRMLGAPSEVLDLRILRFRRNVELEAAGARALIVSRSGWTGEDGFEVIAEAGEGEKILRKAAELLPKLEGRLCGLGARDSLRMEMGFVLYGHEIDEDTTPVEARYWWVFQPGPKKECVGCPALREALRRGASRVRVGLKLGKKARVVPRQGDKVYVEDVEVGYVTSGAYSPMLRRSLAQAYIEPSHALMGMTVEVERRGRRYKAKIVDFPVVQPSSRPPA</sequence>
<evidence type="ECO:0000313" key="10">
    <source>
        <dbReference type="EMBL" id="KSW12007.1"/>
    </source>
</evidence>
<dbReference type="PIRSF" id="PIRSF006487">
    <property type="entry name" value="GcvT"/>
    <property type="match status" value="1"/>
</dbReference>
<evidence type="ECO:0000256" key="2">
    <source>
        <dbReference type="ARBA" id="ARBA00012616"/>
    </source>
</evidence>
<evidence type="ECO:0000256" key="4">
    <source>
        <dbReference type="ARBA" id="ARBA00022679"/>
    </source>
</evidence>
<dbReference type="Pfam" id="PF01571">
    <property type="entry name" value="GCV_T"/>
    <property type="match status" value="1"/>
</dbReference>
<dbReference type="Proteomes" id="UP000053352">
    <property type="component" value="Unassembled WGS sequence"/>
</dbReference>
<gene>
    <name evidence="10" type="ORF">CF15_04265</name>
</gene>
<dbReference type="EMBL" id="LNTB01000001">
    <property type="protein sequence ID" value="KSW12007.1"/>
    <property type="molecule type" value="Genomic_DNA"/>
</dbReference>
<organism evidence="10 11">
    <name type="scientific">Pyrodictium occultum</name>
    <dbReference type="NCBI Taxonomy" id="2309"/>
    <lineage>
        <taxon>Archaea</taxon>
        <taxon>Thermoproteota</taxon>
        <taxon>Thermoprotei</taxon>
        <taxon>Desulfurococcales</taxon>
        <taxon>Pyrodictiaceae</taxon>
        <taxon>Pyrodictium</taxon>
    </lineage>
</organism>
<dbReference type="EC" id="2.1.2.10" evidence="2"/>
<evidence type="ECO:0000256" key="3">
    <source>
        <dbReference type="ARBA" id="ARBA00022576"/>
    </source>
</evidence>
<keyword evidence="11" id="KW-1185">Reference proteome</keyword>
<dbReference type="GO" id="GO:0004047">
    <property type="term" value="F:aminomethyltransferase activity"/>
    <property type="evidence" value="ECO:0007669"/>
    <property type="project" value="UniProtKB-EC"/>
</dbReference>
<protein>
    <recommendedName>
        <fullName evidence="2">aminomethyltransferase</fullName>
        <ecNumber evidence="2">2.1.2.10</ecNumber>
    </recommendedName>
    <alternativeName>
        <fullName evidence="5">Glycine cleavage system T protein</fullName>
    </alternativeName>
</protein>
<dbReference type="GO" id="GO:0006546">
    <property type="term" value="P:glycine catabolic process"/>
    <property type="evidence" value="ECO:0007669"/>
    <property type="project" value="InterPro"/>
</dbReference>
<dbReference type="SUPFAM" id="SSF103025">
    <property type="entry name" value="Folate-binding domain"/>
    <property type="match status" value="1"/>
</dbReference>
<dbReference type="InterPro" id="IPR028896">
    <property type="entry name" value="GcvT/YgfZ/DmdA"/>
</dbReference>
<evidence type="ECO:0000256" key="7">
    <source>
        <dbReference type="PIRSR" id="PIRSR006487-1"/>
    </source>
</evidence>
<proteinExistence type="inferred from homology"/>
<dbReference type="InterPro" id="IPR027266">
    <property type="entry name" value="TrmE/GcvT-like"/>
</dbReference>
<evidence type="ECO:0000313" key="11">
    <source>
        <dbReference type="Proteomes" id="UP000053352"/>
    </source>
</evidence>
<dbReference type="InterPro" id="IPR029043">
    <property type="entry name" value="GcvT/YgfZ_C"/>
</dbReference>
<comment type="similarity">
    <text evidence="1">Belongs to the GcvT family.</text>
</comment>
<comment type="caution">
    <text evidence="10">The sequence shown here is derived from an EMBL/GenBank/DDBJ whole genome shotgun (WGS) entry which is preliminary data.</text>
</comment>
<evidence type="ECO:0000256" key="1">
    <source>
        <dbReference type="ARBA" id="ARBA00008609"/>
    </source>
</evidence>
<accession>A0A0V8RVB9</accession>
<evidence type="ECO:0000256" key="5">
    <source>
        <dbReference type="ARBA" id="ARBA00031395"/>
    </source>
</evidence>
<keyword evidence="4" id="KW-0808">Transferase</keyword>
<keyword evidence="3" id="KW-0032">Aminotransferase</keyword>
<feature type="binding site" evidence="7">
    <location>
        <position position="205"/>
    </location>
    <ligand>
        <name>substrate</name>
    </ligand>
</feature>
<reference evidence="10 11" key="1">
    <citation type="submission" date="2015-11" db="EMBL/GenBank/DDBJ databases">
        <title>Genome sequence of Pyrodictium occultum PL-19, a marine hyperthermophilic archaeon isolated from Volcano, Italy.</title>
        <authorList>
            <person name="Utturkar S."/>
            <person name="Huber H."/>
            <person name="Leptihn S."/>
            <person name="Brown S."/>
            <person name="Stetter K.O."/>
            <person name="Podar M."/>
        </authorList>
    </citation>
    <scope>NUCLEOTIDE SEQUENCE [LARGE SCALE GENOMIC DNA]</scope>
    <source>
        <strain evidence="10 11">PL-19</strain>
    </source>
</reference>
<dbReference type="NCBIfam" id="NF001567">
    <property type="entry name" value="PRK00389.1"/>
    <property type="match status" value="1"/>
</dbReference>
<dbReference type="PANTHER" id="PTHR43757:SF2">
    <property type="entry name" value="AMINOMETHYLTRANSFERASE, MITOCHONDRIAL"/>
    <property type="match status" value="1"/>
</dbReference>
<dbReference type="GO" id="GO:0008483">
    <property type="term" value="F:transaminase activity"/>
    <property type="evidence" value="ECO:0007669"/>
    <property type="project" value="UniProtKB-KW"/>
</dbReference>
<dbReference type="PANTHER" id="PTHR43757">
    <property type="entry name" value="AMINOMETHYLTRANSFERASE"/>
    <property type="match status" value="1"/>
</dbReference>
<dbReference type="RefSeq" id="WP_058370687.1">
    <property type="nucleotide sequence ID" value="NZ_LNTB01000001.1"/>
</dbReference>
<dbReference type="STRING" id="2309.CF15_04265"/>
<comment type="catalytic activity">
    <reaction evidence="6">
        <text>N(6)-[(R)-S(8)-aminomethyldihydrolipoyl]-L-lysyl-[protein] + (6S)-5,6,7,8-tetrahydrofolate = N(6)-[(R)-dihydrolipoyl]-L-lysyl-[protein] + (6R)-5,10-methylene-5,6,7,8-tetrahydrofolate + NH4(+)</text>
        <dbReference type="Rhea" id="RHEA:16945"/>
        <dbReference type="Rhea" id="RHEA-COMP:10475"/>
        <dbReference type="Rhea" id="RHEA-COMP:10492"/>
        <dbReference type="ChEBI" id="CHEBI:15636"/>
        <dbReference type="ChEBI" id="CHEBI:28938"/>
        <dbReference type="ChEBI" id="CHEBI:57453"/>
        <dbReference type="ChEBI" id="CHEBI:83100"/>
        <dbReference type="ChEBI" id="CHEBI:83143"/>
        <dbReference type="EC" id="2.1.2.10"/>
    </reaction>
</comment>
<dbReference type="GO" id="GO:0005960">
    <property type="term" value="C:glycine cleavage complex"/>
    <property type="evidence" value="ECO:0007669"/>
    <property type="project" value="InterPro"/>
</dbReference>
<dbReference type="SUPFAM" id="SSF101790">
    <property type="entry name" value="Aminomethyltransferase beta-barrel domain"/>
    <property type="match status" value="1"/>
</dbReference>
<dbReference type="InterPro" id="IPR013977">
    <property type="entry name" value="GcvT_C"/>
</dbReference>
<evidence type="ECO:0000259" key="8">
    <source>
        <dbReference type="Pfam" id="PF01571"/>
    </source>
</evidence>
<feature type="domain" description="GCVT N-terminal" evidence="8">
    <location>
        <begin position="9"/>
        <end position="267"/>
    </location>
</feature>
<dbReference type="Gene3D" id="3.30.1360.120">
    <property type="entry name" value="Probable tRNA modification gtpase trme, domain 1"/>
    <property type="match status" value="1"/>
</dbReference>
<evidence type="ECO:0000259" key="9">
    <source>
        <dbReference type="Pfam" id="PF08669"/>
    </source>
</evidence>
<dbReference type="InterPro" id="IPR006223">
    <property type="entry name" value="GcvT"/>
</dbReference>
<name>A0A0V8RVB9_PYROC</name>
<feature type="domain" description="Aminomethyltransferase C-terminal" evidence="9">
    <location>
        <begin position="292"/>
        <end position="371"/>
    </location>
</feature>
<evidence type="ECO:0000256" key="6">
    <source>
        <dbReference type="ARBA" id="ARBA00047665"/>
    </source>
</evidence>
<dbReference type="OrthoDB" id="2001at2157"/>
<dbReference type="Pfam" id="PF08669">
    <property type="entry name" value="GCV_T_C"/>
    <property type="match status" value="1"/>
</dbReference>